<accession>A0A9J6FH06</accession>
<evidence type="ECO:0000313" key="3">
    <source>
        <dbReference type="Proteomes" id="UP000821853"/>
    </source>
</evidence>
<dbReference type="OrthoDB" id="3176171at2759"/>
<proteinExistence type="predicted"/>
<comment type="caution">
    <text evidence="2">The sequence shown here is derived from an EMBL/GenBank/DDBJ whole genome shotgun (WGS) entry which is preliminary data.</text>
</comment>
<evidence type="ECO:0000313" key="2">
    <source>
        <dbReference type="EMBL" id="KAH9362211.1"/>
    </source>
</evidence>
<dbReference type="Gene3D" id="1.20.58.1980">
    <property type="match status" value="1"/>
</dbReference>
<feature type="region of interest" description="Disordered" evidence="1">
    <location>
        <begin position="83"/>
        <end position="107"/>
    </location>
</feature>
<name>A0A9J6FH06_HAELO</name>
<dbReference type="InterPro" id="IPR027417">
    <property type="entry name" value="P-loop_NTPase"/>
</dbReference>
<organism evidence="2 3">
    <name type="scientific">Haemaphysalis longicornis</name>
    <name type="common">Bush tick</name>
    <dbReference type="NCBI Taxonomy" id="44386"/>
    <lineage>
        <taxon>Eukaryota</taxon>
        <taxon>Metazoa</taxon>
        <taxon>Ecdysozoa</taxon>
        <taxon>Arthropoda</taxon>
        <taxon>Chelicerata</taxon>
        <taxon>Arachnida</taxon>
        <taxon>Acari</taxon>
        <taxon>Parasitiformes</taxon>
        <taxon>Ixodida</taxon>
        <taxon>Ixodoidea</taxon>
        <taxon>Ixodidae</taxon>
        <taxon>Haemaphysalinae</taxon>
        <taxon>Haemaphysalis</taxon>
    </lineage>
</organism>
<keyword evidence="3" id="KW-1185">Reference proteome</keyword>
<dbReference type="VEuPathDB" id="VectorBase:HLOH_046300"/>
<protein>
    <submittedName>
        <fullName evidence="2">Uncharacterized protein</fullName>
    </submittedName>
</protein>
<dbReference type="Proteomes" id="UP000821853">
    <property type="component" value="Chromosome 1"/>
</dbReference>
<dbReference type="SUPFAM" id="SSF52540">
    <property type="entry name" value="P-loop containing nucleoside triphosphate hydrolases"/>
    <property type="match status" value="1"/>
</dbReference>
<dbReference type="EMBL" id="JABSTR010000001">
    <property type="protein sequence ID" value="KAH9362211.1"/>
    <property type="molecule type" value="Genomic_DNA"/>
</dbReference>
<dbReference type="AlphaFoldDB" id="A0A9J6FH06"/>
<reference evidence="2 3" key="1">
    <citation type="journal article" date="2020" name="Cell">
        <title>Large-Scale Comparative Analyses of Tick Genomes Elucidate Their Genetic Diversity and Vector Capacities.</title>
        <authorList>
            <consortium name="Tick Genome and Microbiome Consortium (TIGMIC)"/>
            <person name="Jia N."/>
            <person name="Wang J."/>
            <person name="Shi W."/>
            <person name="Du L."/>
            <person name="Sun Y."/>
            <person name="Zhan W."/>
            <person name="Jiang J.F."/>
            <person name="Wang Q."/>
            <person name="Zhang B."/>
            <person name="Ji P."/>
            <person name="Bell-Sakyi L."/>
            <person name="Cui X.M."/>
            <person name="Yuan T.T."/>
            <person name="Jiang B.G."/>
            <person name="Yang W.F."/>
            <person name="Lam T.T."/>
            <person name="Chang Q.C."/>
            <person name="Ding S.J."/>
            <person name="Wang X.J."/>
            <person name="Zhu J.G."/>
            <person name="Ruan X.D."/>
            <person name="Zhao L."/>
            <person name="Wei J.T."/>
            <person name="Ye R.Z."/>
            <person name="Que T.C."/>
            <person name="Du C.H."/>
            <person name="Zhou Y.H."/>
            <person name="Cheng J.X."/>
            <person name="Dai P.F."/>
            <person name="Guo W.B."/>
            <person name="Han X.H."/>
            <person name="Huang E.J."/>
            <person name="Li L.F."/>
            <person name="Wei W."/>
            <person name="Gao Y.C."/>
            <person name="Liu J.Z."/>
            <person name="Shao H.Z."/>
            <person name="Wang X."/>
            <person name="Wang C.C."/>
            <person name="Yang T.C."/>
            <person name="Huo Q.B."/>
            <person name="Li W."/>
            <person name="Chen H.Y."/>
            <person name="Chen S.E."/>
            <person name="Zhou L.G."/>
            <person name="Ni X.B."/>
            <person name="Tian J.H."/>
            <person name="Sheng Y."/>
            <person name="Liu T."/>
            <person name="Pan Y.S."/>
            <person name="Xia L.Y."/>
            <person name="Li J."/>
            <person name="Zhao F."/>
            <person name="Cao W.C."/>
        </authorList>
    </citation>
    <scope>NUCLEOTIDE SEQUENCE [LARGE SCALE GENOMIC DNA]</scope>
    <source>
        <strain evidence="2">HaeL-2018</strain>
    </source>
</reference>
<sequence length="107" mass="12031">MQRVQYRTHTHIFKDSLGGSDPTVMIAATSPSKLSFSETHSTRKLKRAMTIQLQGKRNILSAHIHVHMAMYNGVIGDLKRKIMTVSSPERQEDEPGKAPGRLHAREP</sequence>
<evidence type="ECO:0000256" key="1">
    <source>
        <dbReference type="SAM" id="MobiDB-lite"/>
    </source>
</evidence>
<gene>
    <name evidence="2" type="ORF">HPB48_002189</name>
</gene>